<dbReference type="Proteomes" id="UP000319801">
    <property type="component" value="Unassembled WGS sequence"/>
</dbReference>
<reference evidence="1 2" key="1">
    <citation type="journal article" date="2019" name="Genome Biol. Evol.">
        <title>Whole-Genome Sequencing of the Giant Devil Catfish, Bagarius yarrelli.</title>
        <authorList>
            <person name="Jiang W."/>
            <person name="Lv Y."/>
            <person name="Cheng L."/>
            <person name="Yang K."/>
            <person name="Chao B."/>
            <person name="Wang X."/>
            <person name="Li Y."/>
            <person name="Pan X."/>
            <person name="You X."/>
            <person name="Zhang Y."/>
            <person name="Yang J."/>
            <person name="Li J."/>
            <person name="Zhang X."/>
            <person name="Liu S."/>
            <person name="Sun C."/>
            <person name="Yang J."/>
            <person name="Shi Q."/>
        </authorList>
    </citation>
    <scope>NUCLEOTIDE SEQUENCE [LARGE SCALE GENOMIC DNA]</scope>
    <source>
        <strain evidence="1">JWS20170419001</strain>
        <tissue evidence="1">Muscle</tissue>
    </source>
</reference>
<evidence type="ECO:0000313" key="1">
    <source>
        <dbReference type="EMBL" id="TTR36202.1"/>
    </source>
</evidence>
<dbReference type="AlphaFoldDB" id="A0A556VUL0"/>
<comment type="caution">
    <text evidence="1">The sequence shown here is derived from an EMBL/GenBank/DDBJ whole genome shotgun (WGS) entry which is preliminary data.</text>
</comment>
<dbReference type="EMBL" id="VCAZ01000271">
    <property type="protein sequence ID" value="TTR36202.1"/>
    <property type="molecule type" value="Genomic_DNA"/>
</dbReference>
<evidence type="ECO:0000313" key="2">
    <source>
        <dbReference type="Proteomes" id="UP000319801"/>
    </source>
</evidence>
<sequence>MRSRTALCLLRGQREKKFPSLTEIPSVGKSLIPVLRRSPRDPHFEDGKQKEICGWENVGSGDSETLTVLETLTMLEMLTVLKTHPVLETLTLLEKLTMLEMLTVLETLTGLKKLTMLETLTLLEKLTMLEMLTVLETLTGLKKLTMLETLTLLETLTCALHIFFFVPSLSLCQGFSETLHSRLAHWKISICSGSAPRFLAYL</sequence>
<proteinExistence type="predicted"/>
<protein>
    <submittedName>
        <fullName evidence="1">Uncharacterized protein</fullName>
    </submittedName>
</protein>
<gene>
    <name evidence="1" type="ORF">Baya_16191</name>
</gene>
<keyword evidence="2" id="KW-1185">Reference proteome</keyword>
<organism evidence="1 2">
    <name type="scientific">Bagarius yarrelli</name>
    <name type="common">Goonch</name>
    <name type="synonym">Bagrus yarrelli</name>
    <dbReference type="NCBI Taxonomy" id="175774"/>
    <lineage>
        <taxon>Eukaryota</taxon>
        <taxon>Metazoa</taxon>
        <taxon>Chordata</taxon>
        <taxon>Craniata</taxon>
        <taxon>Vertebrata</taxon>
        <taxon>Euteleostomi</taxon>
        <taxon>Actinopterygii</taxon>
        <taxon>Neopterygii</taxon>
        <taxon>Teleostei</taxon>
        <taxon>Ostariophysi</taxon>
        <taxon>Siluriformes</taxon>
        <taxon>Sisoridae</taxon>
        <taxon>Sisorinae</taxon>
        <taxon>Bagarius</taxon>
    </lineage>
</organism>
<accession>A0A556VUL0</accession>
<name>A0A556VUL0_BAGYA</name>